<gene>
    <name evidence="1" type="ORF">EJ02DRAFT_96673</name>
</gene>
<evidence type="ECO:0000313" key="2">
    <source>
        <dbReference type="Proteomes" id="UP000800038"/>
    </source>
</evidence>
<keyword evidence="2" id="KW-1185">Reference proteome</keyword>
<evidence type="ECO:0000313" key="1">
    <source>
        <dbReference type="EMBL" id="KAF1936295.1"/>
    </source>
</evidence>
<dbReference type="OrthoDB" id="3940819at2759"/>
<dbReference type="AlphaFoldDB" id="A0A6A5S6S5"/>
<accession>A0A6A5S6S5</accession>
<proteinExistence type="predicted"/>
<organism evidence="1 2">
    <name type="scientific">Clathrospora elynae</name>
    <dbReference type="NCBI Taxonomy" id="706981"/>
    <lineage>
        <taxon>Eukaryota</taxon>
        <taxon>Fungi</taxon>
        <taxon>Dikarya</taxon>
        <taxon>Ascomycota</taxon>
        <taxon>Pezizomycotina</taxon>
        <taxon>Dothideomycetes</taxon>
        <taxon>Pleosporomycetidae</taxon>
        <taxon>Pleosporales</taxon>
        <taxon>Diademaceae</taxon>
        <taxon>Clathrospora</taxon>
    </lineage>
</organism>
<protein>
    <submittedName>
        <fullName evidence="1">Uncharacterized protein</fullName>
    </submittedName>
</protein>
<dbReference type="EMBL" id="ML976198">
    <property type="protein sequence ID" value="KAF1936295.1"/>
    <property type="molecule type" value="Genomic_DNA"/>
</dbReference>
<reference evidence="1" key="1">
    <citation type="journal article" date="2020" name="Stud. Mycol.">
        <title>101 Dothideomycetes genomes: a test case for predicting lifestyles and emergence of pathogens.</title>
        <authorList>
            <person name="Haridas S."/>
            <person name="Albert R."/>
            <person name="Binder M."/>
            <person name="Bloem J."/>
            <person name="Labutti K."/>
            <person name="Salamov A."/>
            <person name="Andreopoulos B."/>
            <person name="Baker S."/>
            <person name="Barry K."/>
            <person name="Bills G."/>
            <person name="Bluhm B."/>
            <person name="Cannon C."/>
            <person name="Castanera R."/>
            <person name="Culley D."/>
            <person name="Daum C."/>
            <person name="Ezra D."/>
            <person name="Gonzalez J."/>
            <person name="Henrissat B."/>
            <person name="Kuo A."/>
            <person name="Liang C."/>
            <person name="Lipzen A."/>
            <person name="Lutzoni F."/>
            <person name="Magnuson J."/>
            <person name="Mondo S."/>
            <person name="Nolan M."/>
            <person name="Ohm R."/>
            <person name="Pangilinan J."/>
            <person name="Park H.-J."/>
            <person name="Ramirez L."/>
            <person name="Alfaro M."/>
            <person name="Sun H."/>
            <person name="Tritt A."/>
            <person name="Yoshinaga Y."/>
            <person name="Zwiers L.-H."/>
            <person name="Turgeon B."/>
            <person name="Goodwin S."/>
            <person name="Spatafora J."/>
            <person name="Crous P."/>
            <person name="Grigoriev I."/>
        </authorList>
    </citation>
    <scope>NUCLEOTIDE SEQUENCE</scope>
    <source>
        <strain evidence="1">CBS 161.51</strain>
    </source>
</reference>
<dbReference type="Proteomes" id="UP000800038">
    <property type="component" value="Unassembled WGS sequence"/>
</dbReference>
<name>A0A6A5S6S5_9PLEO</name>
<sequence>MLTPGLTRSQFLNSPQLKAFLSQRGFVSVEQWHSAFANKSRISTIIKREKMGRFPFAGGVEGVVYEWRTRHQIPETAYIRQVLSGISGDIIICFYDAQVKILFDQNTFQMDVSYKRLRGAWAEILIAVFHPRQNTLLTLGRIITNTSYSSMYQLGISSFFRLASERVGRPAQWRHLHGSGFYGVMLDMCSKQMSGLGRYLTSLDPAGRDWRWQLSNCTRFCLIHFTRTINTACGPSVPHQSDSVWGRMMASQNACTSEEYYSLLDLIASKLYWDTFQTRSDHV</sequence>